<evidence type="ECO:0000313" key="1">
    <source>
        <dbReference type="EMBL" id="CUX76728.1"/>
    </source>
</evidence>
<dbReference type="AlphaFoldDB" id="A0A143WP79"/>
<name>A0A143WP79_TREPR</name>
<dbReference type="InterPro" id="IPR036760">
    <property type="entry name" value="SspB-like_sf"/>
</dbReference>
<evidence type="ECO:0000313" key="2">
    <source>
        <dbReference type="Proteomes" id="UP000075242"/>
    </source>
</evidence>
<accession>A0A143WP79</accession>
<dbReference type="EMBL" id="LN999011">
    <property type="protein sequence ID" value="CUX76728.1"/>
    <property type="molecule type" value="Genomic_DNA"/>
</dbReference>
<dbReference type="PATRIC" id="fig|189385.8.peg.115"/>
<dbReference type="Proteomes" id="UP000075242">
    <property type="component" value="Chromosome I"/>
</dbReference>
<gene>
    <name evidence="1" type="primary">sspB</name>
    <name evidence="1" type="ORF">MHIR_TP00108</name>
</gene>
<sequence length="145" mass="15455">MLACLVFGRGALGTVFKGMPAQAMVLCTVCLWCYDNSRTPCLLFRRGLARSAPLRSAPCAVVSLGVHAVRNLTLHSDAASFWATFSGDARRVRIGYRSVVAAFAQETGGGILLHGAAYTPLRCVMHPRRDAGIAVCAGHADLAHR</sequence>
<dbReference type="SUPFAM" id="SSF101738">
    <property type="entry name" value="SspB-like"/>
    <property type="match status" value="1"/>
</dbReference>
<dbReference type="Gene3D" id="2.30.30.220">
    <property type="entry name" value="SspB-like"/>
    <property type="match status" value="1"/>
</dbReference>
<protein>
    <submittedName>
        <fullName evidence="1">Stringent starvation protein B</fullName>
    </submittedName>
</protein>
<organism evidence="1 2">
    <name type="scientific">Tremblaya princeps</name>
    <dbReference type="NCBI Taxonomy" id="189385"/>
    <lineage>
        <taxon>Bacteria</taxon>
        <taxon>Pseudomonadati</taxon>
        <taxon>Pseudomonadota</taxon>
        <taxon>Betaproteobacteria</taxon>
        <taxon>Candidatus Tremblayella</taxon>
    </lineage>
</organism>
<reference evidence="2" key="1">
    <citation type="submission" date="2016-01" db="EMBL/GenBank/DDBJ databases">
        <authorList>
            <person name="Husnik F."/>
        </authorList>
    </citation>
    <scope>NUCLEOTIDE SEQUENCE [LARGE SCALE GENOMIC DNA]</scope>
</reference>
<proteinExistence type="predicted"/>